<organism evidence="1 2">
    <name type="scientific">Neoroseomonas marina</name>
    <dbReference type="NCBI Taxonomy" id="1232220"/>
    <lineage>
        <taxon>Bacteria</taxon>
        <taxon>Pseudomonadati</taxon>
        <taxon>Pseudomonadota</taxon>
        <taxon>Alphaproteobacteria</taxon>
        <taxon>Acetobacterales</taxon>
        <taxon>Acetobacteraceae</taxon>
        <taxon>Neoroseomonas</taxon>
    </lineage>
</organism>
<accession>A0A848EJG7</accession>
<evidence type="ECO:0000313" key="2">
    <source>
        <dbReference type="Proteomes" id="UP000548582"/>
    </source>
</evidence>
<dbReference type="InterPro" id="IPR029044">
    <property type="entry name" value="Nucleotide-diphossugar_trans"/>
</dbReference>
<dbReference type="RefSeq" id="WP_170056259.1">
    <property type="nucleotide sequence ID" value="NZ_JABBKX010000011.1"/>
</dbReference>
<dbReference type="AlphaFoldDB" id="A0A848EJG7"/>
<dbReference type="SUPFAM" id="SSF53448">
    <property type="entry name" value="Nucleotide-diphospho-sugar transferases"/>
    <property type="match status" value="1"/>
</dbReference>
<sequence length="296" mass="32978">MPGPIIVTATDRSLFWLAKGLVLSTLAQRRRDGIRMVCFDLGLDAGQAAWFAGQAVEVLPPPDLLDATRREGFKPYMLGQLCRPYLPEILPGHDAYVWLDADTWVAHDEGLGGLLHVARFGLAACCPEVHPAYSTTGRNAAPTQRFWAQAWHDAYGPDAAQAFQPIPMLNSGVLAIPAAHGLWERWQAELLLAIRRPLTHLSEQLAFFRAALDRPDIERLPAHWNWLANFCPPRWHGRMGQWIEPAYPHTPIRILHLAGAILRPQYLQARMLHAGGAYLEPGDLPAELDLPTPQEA</sequence>
<dbReference type="Gene3D" id="3.90.550.10">
    <property type="entry name" value="Spore Coat Polysaccharide Biosynthesis Protein SpsA, Chain A"/>
    <property type="match status" value="1"/>
</dbReference>
<protein>
    <submittedName>
        <fullName evidence="1">Uncharacterized protein</fullName>
    </submittedName>
</protein>
<name>A0A848EJG7_9PROT</name>
<dbReference type="Proteomes" id="UP000548582">
    <property type="component" value="Unassembled WGS sequence"/>
</dbReference>
<reference evidence="1 2" key="1">
    <citation type="submission" date="2020-03" db="EMBL/GenBank/DDBJ databases">
        <authorList>
            <person name="Sun Q."/>
        </authorList>
    </citation>
    <scope>NUCLEOTIDE SEQUENCE [LARGE SCALE GENOMIC DNA]</scope>
    <source>
        <strain evidence="1 2">JC162</strain>
    </source>
</reference>
<evidence type="ECO:0000313" key="1">
    <source>
        <dbReference type="EMBL" id="NMJ44072.1"/>
    </source>
</evidence>
<comment type="caution">
    <text evidence="1">The sequence shown here is derived from an EMBL/GenBank/DDBJ whole genome shotgun (WGS) entry which is preliminary data.</text>
</comment>
<gene>
    <name evidence="1" type="ORF">GWK16_22680</name>
</gene>
<dbReference type="EMBL" id="JABBKX010000011">
    <property type="protein sequence ID" value="NMJ44072.1"/>
    <property type="molecule type" value="Genomic_DNA"/>
</dbReference>
<keyword evidence="2" id="KW-1185">Reference proteome</keyword>
<proteinExistence type="predicted"/>